<comment type="subcellular location">
    <subcellularLocation>
        <location evidence="3">Cell envelope</location>
    </subcellularLocation>
</comment>
<comment type="cofactor">
    <cofactor evidence="2">
        <name>[4Fe-4S] cluster</name>
        <dbReference type="ChEBI" id="CHEBI:49883"/>
    </cofactor>
</comment>
<proteinExistence type="predicted"/>
<dbReference type="PANTHER" id="PTHR43518:SF1">
    <property type="entry name" value="RESPIRATORY NITRATE REDUCTASE 1 BETA CHAIN"/>
    <property type="match status" value="1"/>
</dbReference>
<evidence type="ECO:0000256" key="7">
    <source>
        <dbReference type="ARBA" id="ARBA00022737"/>
    </source>
</evidence>
<feature type="non-terminal residue" evidence="12">
    <location>
        <position position="77"/>
    </location>
</feature>
<feature type="domain" description="4Fe-4S ferredoxin-type" evidence="11">
    <location>
        <begin position="17"/>
        <end position="76"/>
    </location>
</feature>
<dbReference type="EMBL" id="JAWJBA010001100">
    <property type="protein sequence ID" value="MDV2687708.1"/>
    <property type="molecule type" value="Genomic_DNA"/>
</dbReference>
<evidence type="ECO:0000256" key="6">
    <source>
        <dbReference type="ARBA" id="ARBA00022723"/>
    </source>
</evidence>
<evidence type="ECO:0000259" key="11">
    <source>
        <dbReference type="Pfam" id="PF13247"/>
    </source>
</evidence>
<keyword evidence="13" id="KW-1185">Reference proteome</keyword>
<accession>A0ABU3XK98</accession>
<keyword evidence="9" id="KW-0408">Iron</keyword>
<comment type="cofactor">
    <cofactor evidence="1">
        <name>[3Fe-4S] cluster</name>
        <dbReference type="ChEBI" id="CHEBI:21137"/>
    </cofactor>
</comment>
<evidence type="ECO:0000256" key="4">
    <source>
        <dbReference type="ARBA" id="ARBA00022448"/>
    </source>
</evidence>
<keyword evidence="6" id="KW-0479">Metal-binding</keyword>
<dbReference type="Pfam" id="PF13247">
    <property type="entry name" value="Fer4_11"/>
    <property type="match status" value="1"/>
</dbReference>
<dbReference type="InterPro" id="IPR017896">
    <property type="entry name" value="4Fe4S_Fe-S-bd"/>
</dbReference>
<dbReference type="RefSeq" id="WP_317124536.1">
    <property type="nucleotide sequence ID" value="NZ_JAWJBA010001100.1"/>
</dbReference>
<evidence type="ECO:0000313" key="13">
    <source>
        <dbReference type="Proteomes" id="UP001287282"/>
    </source>
</evidence>
<evidence type="ECO:0000256" key="10">
    <source>
        <dbReference type="ARBA" id="ARBA00023014"/>
    </source>
</evidence>
<name>A0ABU3XK98_9BACI</name>
<keyword evidence="8" id="KW-0249">Electron transport</keyword>
<sequence>YGCPHCSTPCDMDSHSDRTACRGWRFCQNGCPYHKVYYNWNTHKAEKCNFCYPRTEAGLPTICSETCVGRIRYIGVV</sequence>
<organism evidence="12 13">
    <name type="scientific">Alkalihalophilus lindianensis</name>
    <dbReference type="NCBI Taxonomy" id="1630542"/>
    <lineage>
        <taxon>Bacteria</taxon>
        <taxon>Bacillati</taxon>
        <taxon>Bacillota</taxon>
        <taxon>Bacilli</taxon>
        <taxon>Bacillales</taxon>
        <taxon>Bacillaceae</taxon>
        <taxon>Alkalihalophilus</taxon>
    </lineage>
</organism>
<evidence type="ECO:0000256" key="3">
    <source>
        <dbReference type="ARBA" id="ARBA00004196"/>
    </source>
</evidence>
<keyword evidence="5" id="KW-0004">4Fe-4S</keyword>
<dbReference type="Proteomes" id="UP001287282">
    <property type="component" value="Unassembled WGS sequence"/>
</dbReference>
<keyword evidence="10" id="KW-0411">Iron-sulfur</keyword>
<evidence type="ECO:0000256" key="5">
    <source>
        <dbReference type="ARBA" id="ARBA00022485"/>
    </source>
</evidence>
<reference evidence="12 13" key="1">
    <citation type="submission" date="2023-10" db="EMBL/GenBank/DDBJ databases">
        <title>Screening of Alkalihalobacillus lindianensis BZ-TG-R113 and Its Alleviation of Salt Stress on Rapeseed Growth.</title>
        <authorList>
            <person name="Zhao B."/>
            <person name="Guo T."/>
        </authorList>
    </citation>
    <scope>NUCLEOTIDE SEQUENCE [LARGE SCALE GENOMIC DNA]</scope>
    <source>
        <strain evidence="12 13">BZ-TG-R113</strain>
    </source>
</reference>
<gene>
    <name evidence="12" type="ORF">RYX56_25500</name>
</gene>
<keyword evidence="7" id="KW-0677">Repeat</keyword>
<evidence type="ECO:0000256" key="8">
    <source>
        <dbReference type="ARBA" id="ARBA00022982"/>
    </source>
</evidence>
<dbReference type="Gene3D" id="3.30.70.20">
    <property type="match status" value="2"/>
</dbReference>
<evidence type="ECO:0000313" key="12">
    <source>
        <dbReference type="EMBL" id="MDV2687708.1"/>
    </source>
</evidence>
<evidence type="ECO:0000256" key="1">
    <source>
        <dbReference type="ARBA" id="ARBA00001927"/>
    </source>
</evidence>
<keyword evidence="4" id="KW-0813">Transport</keyword>
<dbReference type="SUPFAM" id="SSF54862">
    <property type="entry name" value="4Fe-4S ferredoxins"/>
    <property type="match status" value="1"/>
</dbReference>
<protein>
    <submittedName>
        <fullName evidence="12">4Fe-4S dicluster domain-containing protein</fullName>
    </submittedName>
</protein>
<evidence type="ECO:0000256" key="2">
    <source>
        <dbReference type="ARBA" id="ARBA00001966"/>
    </source>
</evidence>
<evidence type="ECO:0000256" key="9">
    <source>
        <dbReference type="ARBA" id="ARBA00023004"/>
    </source>
</evidence>
<dbReference type="PANTHER" id="PTHR43518">
    <property type="entry name" value="NITRATE REDUCTASE BETA SUBUNIT"/>
    <property type="match status" value="1"/>
</dbReference>
<comment type="caution">
    <text evidence="12">The sequence shown here is derived from an EMBL/GenBank/DDBJ whole genome shotgun (WGS) entry which is preliminary data.</text>
</comment>
<feature type="non-terminal residue" evidence="12">
    <location>
        <position position="1"/>
    </location>
</feature>